<comment type="similarity">
    <text evidence="3">Belongs to the RimP family.</text>
</comment>
<evidence type="ECO:0000256" key="2">
    <source>
        <dbReference type="ARBA" id="ARBA00022517"/>
    </source>
</evidence>
<dbReference type="InterPro" id="IPR028989">
    <property type="entry name" value="RimP_N"/>
</dbReference>
<evidence type="ECO:0000256" key="3">
    <source>
        <dbReference type="HAMAP-Rule" id="MF_01077"/>
    </source>
</evidence>
<keyword evidence="2 3" id="KW-0690">Ribosome biogenesis</keyword>
<dbReference type="Proteomes" id="UP000325127">
    <property type="component" value="Chromosome"/>
</dbReference>
<sequence>MSWGGFVHIRAKLTEMLTAPVEALGFELVGIEFIRGRTSTLRIYIDSEDGINVDDCADVSHRVSAVMDVEDPITVAYNPEVSSPGLDRPMFTAEHYQRFTGEEVALVLRMAVQNRRKWQGIIKAVDGEMITVTVEGKDEVFALSNIQKANPVPHFLTVWIEVKGPDEQRNFGCC</sequence>
<dbReference type="EMBL" id="CP043670">
    <property type="protein sequence ID" value="QEP92838.1"/>
    <property type="molecule type" value="Genomic_DNA"/>
</dbReference>
<dbReference type="Pfam" id="PF02576">
    <property type="entry name" value="RimP_N"/>
    <property type="match status" value="1"/>
</dbReference>
<dbReference type="Pfam" id="PF17384">
    <property type="entry name" value="DUF150_C"/>
    <property type="match status" value="1"/>
</dbReference>
<gene>
    <name evidence="3 6" type="primary">rimP</name>
    <name evidence="6" type="ORF">FZ928_24195</name>
</gene>
<dbReference type="HAMAP" id="MF_01077">
    <property type="entry name" value="RimP"/>
    <property type="match status" value="1"/>
</dbReference>
<reference evidence="6 7" key="1">
    <citation type="submission" date="2019-08" db="EMBL/GenBank/DDBJ databases">
        <title>Emergence of NDM-5-producing hypervirulent Klebsiella pneumoniae from clinical infections.</title>
        <authorList>
            <person name="Shen Z."/>
            <person name="Zhang H."/>
            <person name="Li M."/>
        </authorList>
    </citation>
    <scope>NUCLEOTIDE SEQUENCE [LARGE SCALE GENOMIC DNA]</scope>
    <source>
        <strain evidence="6 7">RJ18-01</strain>
    </source>
</reference>
<dbReference type="InterPro" id="IPR035956">
    <property type="entry name" value="RimP_N_sf"/>
</dbReference>
<evidence type="ECO:0000313" key="7">
    <source>
        <dbReference type="Proteomes" id="UP000325127"/>
    </source>
</evidence>
<dbReference type="GO" id="GO:0006412">
    <property type="term" value="P:translation"/>
    <property type="evidence" value="ECO:0007669"/>
    <property type="project" value="TreeGrafter"/>
</dbReference>
<dbReference type="FunFam" id="3.30.300.70:FF:000001">
    <property type="entry name" value="Ribosome maturation factor RimP"/>
    <property type="match status" value="1"/>
</dbReference>
<feature type="domain" description="Ribosome maturation factor RimP N-terminal" evidence="4">
    <location>
        <begin position="17"/>
        <end position="87"/>
    </location>
</feature>
<dbReference type="PANTHER" id="PTHR33867">
    <property type="entry name" value="RIBOSOME MATURATION FACTOR RIMP"/>
    <property type="match status" value="1"/>
</dbReference>
<evidence type="ECO:0000259" key="5">
    <source>
        <dbReference type="Pfam" id="PF17384"/>
    </source>
</evidence>
<comment type="function">
    <text evidence="3">Required for maturation of 30S ribosomal subunits.</text>
</comment>
<dbReference type="InterPro" id="IPR036847">
    <property type="entry name" value="RimP_C_sf"/>
</dbReference>
<feature type="domain" description="Ribosome maturation factor RimP C-terminal" evidence="5">
    <location>
        <begin position="90"/>
        <end position="155"/>
    </location>
</feature>
<evidence type="ECO:0000256" key="1">
    <source>
        <dbReference type="ARBA" id="ARBA00022490"/>
    </source>
</evidence>
<organism evidence="6 7">
    <name type="scientific">Klebsiella pneumoniae</name>
    <dbReference type="NCBI Taxonomy" id="573"/>
    <lineage>
        <taxon>Bacteria</taxon>
        <taxon>Pseudomonadati</taxon>
        <taxon>Pseudomonadota</taxon>
        <taxon>Gammaproteobacteria</taxon>
        <taxon>Enterobacterales</taxon>
        <taxon>Enterobacteriaceae</taxon>
        <taxon>Klebsiella/Raoultella group</taxon>
        <taxon>Klebsiella</taxon>
        <taxon>Klebsiella pneumoniae complex</taxon>
    </lineage>
</organism>
<dbReference type="SUPFAM" id="SSF75420">
    <property type="entry name" value="YhbC-like, N-terminal domain"/>
    <property type="match status" value="1"/>
</dbReference>
<dbReference type="InterPro" id="IPR003728">
    <property type="entry name" value="Ribosome_maturation_RimP"/>
</dbReference>
<evidence type="ECO:0000313" key="6">
    <source>
        <dbReference type="EMBL" id="QEP92838.1"/>
    </source>
</evidence>
<dbReference type="SUPFAM" id="SSF74942">
    <property type="entry name" value="YhbC-like, C-terminal domain"/>
    <property type="match status" value="1"/>
</dbReference>
<comment type="subcellular location">
    <subcellularLocation>
        <location evidence="3">Cytoplasm</location>
    </subcellularLocation>
</comment>
<keyword evidence="1 3" id="KW-0963">Cytoplasm</keyword>
<dbReference type="GO" id="GO:0000028">
    <property type="term" value="P:ribosomal small subunit assembly"/>
    <property type="evidence" value="ECO:0007669"/>
    <property type="project" value="TreeGrafter"/>
</dbReference>
<protein>
    <recommendedName>
        <fullName evidence="3">Ribosome maturation factor RimP</fullName>
    </recommendedName>
</protein>
<dbReference type="NCBIfam" id="NF000927">
    <property type="entry name" value="PRK00092.1-1"/>
    <property type="match status" value="1"/>
</dbReference>
<dbReference type="GO" id="GO:0005829">
    <property type="term" value="C:cytosol"/>
    <property type="evidence" value="ECO:0007669"/>
    <property type="project" value="TreeGrafter"/>
</dbReference>
<proteinExistence type="inferred from homology"/>
<dbReference type="AlphaFoldDB" id="A0A5C2LKN3"/>
<dbReference type="Gene3D" id="2.30.30.180">
    <property type="entry name" value="Ribosome maturation factor RimP, C-terminal domain"/>
    <property type="match status" value="1"/>
</dbReference>
<dbReference type="InterPro" id="IPR028998">
    <property type="entry name" value="RimP_C"/>
</dbReference>
<name>A0A5C2LKN3_KLEPN</name>
<accession>A0A5C2LKN3</accession>
<dbReference type="Gene3D" id="3.30.300.70">
    <property type="entry name" value="RimP-like superfamily, N-terminal"/>
    <property type="match status" value="1"/>
</dbReference>
<dbReference type="FunFam" id="2.30.30.180:FF:000001">
    <property type="entry name" value="Ribosome maturation factor RimP"/>
    <property type="match status" value="1"/>
</dbReference>
<dbReference type="PANTHER" id="PTHR33867:SF1">
    <property type="entry name" value="RIBOSOME MATURATION FACTOR RIMP"/>
    <property type="match status" value="1"/>
</dbReference>
<dbReference type="CDD" id="cd01734">
    <property type="entry name" value="YlxS_C"/>
    <property type="match status" value="1"/>
</dbReference>
<evidence type="ECO:0000259" key="4">
    <source>
        <dbReference type="Pfam" id="PF02576"/>
    </source>
</evidence>